<name>A0A4Z2E9M6_9TELE</name>
<dbReference type="AlphaFoldDB" id="A0A4Z2E9M6"/>
<feature type="compositionally biased region" description="Polar residues" evidence="1">
    <location>
        <begin position="165"/>
        <end position="179"/>
    </location>
</feature>
<accession>A0A4Z2E9M6</accession>
<evidence type="ECO:0000313" key="2">
    <source>
        <dbReference type="EMBL" id="TNN25461.1"/>
    </source>
</evidence>
<gene>
    <name evidence="2" type="ORF">EYF80_064408</name>
</gene>
<sequence length="239" mass="25396">MTFSTRWLMVLYTGSYGRLESQSKHFFWSCSGAREGQRGGSEVRGRKPRSLTDLQVADDAVRLLPPHAARGRGLQALLAPHQQVARGRVAAALGAAVAVVGALAGGSSQHWRGGRQEVGYNQTGSGIAIVGRERSRSQAYERRQGSVDLLRAAGVTFTQRMTRSIPSAQRGTSQVSNRHTAGHKHDAPTTVRPTDEAAALHRGTGRRSLATQNTPGHLSGGLFGCLSGRGPEVVPLSSA</sequence>
<dbReference type="Proteomes" id="UP000314294">
    <property type="component" value="Unassembled WGS sequence"/>
</dbReference>
<reference evidence="2 3" key="1">
    <citation type="submission" date="2019-03" db="EMBL/GenBank/DDBJ databases">
        <title>First draft genome of Liparis tanakae, snailfish: a comprehensive survey of snailfish specific genes.</title>
        <authorList>
            <person name="Kim W."/>
            <person name="Song I."/>
            <person name="Jeong J.-H."/>
            <person name="Kim D."/>
            <person name="Kim S."/>
            <person name="Ryu S."/>
            <person name="Song J.Y."/>
            <person name="Lee S.K."/>
        </authorList>
    </citation>
    <scope>NUCLEOTIDE SEQUENCE [LARGE SCALE GENOMIC DNA]</scope>
    <source>
        <tissue evidence="2">Muscle</tissue>
    </source>
</reference>
<protein>
    <submittedName>
        <fullName evidence="2">Uncharacterized protein</fullName>
    </submittedName>
</protein>
<feature type="compositionally biased region" description="Basic and acidic residues" evidence="1">
    <location>
        <begin position="183"/>
        <end position="199"/>
    </location>
</feature>
<proteinExistence type="predicted"/>
<feature type="region of interest" description="Disordered" evidence="1">
    <location>
        <begin position="165"/>
        <end position="215"/>
    </location>
</feature>
<dbReference type="EMBL" id="SRLO01012471">
    <property type="protein sequence ID" value="TNN25461.1"/>
    <property type="molecule type" value="Genomic_DNA"/>
</dbReference>
<evidence type="ECO:0000313" key="3">
    <source>
        <dbReference type="Proteomes" id="UP000314294"/>
    </source>
</evidence>
<evidence type="ECO:0000256" key="1">
    <source>
        <dbReference type="SAM" id="MobiDB-lite"/>
    </source>
</evidence>
<organism evidence="2 3">
    <name type="scientific">Liparis tanakae</name>
    <name type="common">Tanaka's snailfish</name>
    <dbReference type="NCBI Taxonomy" id="230148"/>
    <lineage>
        <taxon>Eukaryota</taxon>
        <taxon>Metazoa</taxon>
        <taxon>Chordata</taxon>
        <taxon>Craniata</taxon>
        <taxon>Vertebrata</taxon>
        <taxon>Euteleostomi</taxon>
        <taxon>Actinopterygii</taxon>
        <taxon>Neopterygii</taxon>
        <taxon>Teleostei</taxon>
        <taxon>Neoteleostei</taxon>
        <taxon>Acanthomorphata</taxon>
        <taxon>Eupercaria</taxon>
        <taxon>Perciformes</taxon>
        <taxon>Cottioidei</taxon>
        <taxon>Cottales</taxon>
        <taxon>Liparidae</taxon>
        <taxon>Liparis</taxon>
    </lineage>
</organism>
<comment type="caution">
    <text evidence="2">The sequence shown here is derived from an EMBL/GenBank/DDBJ whole genome shotgun (WGS) entry which is preliminary data.</text>
</comment>
<keyword evidence="3" id="KW-1185">Reference proteome</keyword>